<protein>
    <recommendedName>
        <fullName evidence="2">DUF418 domain-containing protein</fullName>
    </recommendedName>
</protein>
<dbReference type="Proteomes" id="UP000018211">
    <property type="component" value="Unassembled WGS sequence"/>
</dbReference>
<dbReference type="RefSeq" id="WP_022612299.1">
    <property type="nucleotide sequence ID" value="NZ_LK391965.1"/>
</dbReference>
<feature type="transmembrane region" description="Helical" evidence="1">
    <location>
        <begin position="136"/>
        <end position="157"/>
    </location>
</feature>
<feature type="domain" description="DUF418" evidence="2">
    <location>
        <begin position="216"/>
        <end position="366"/>
    </location>
</feature>
<evidence type="ECO:0000259" key="2">
    <source>
        <dbReference type="Pfam" id="PF04235"/>
    </source>
</evidence>
<dbReference type="Pfam" id="PF04235">
    <property type="entry name" value="DUF418"/>
    <property type="match status" value="1"/>
</dbReference>
<feature type="transmembrane region" description="Helical" evidence="1">
    <location>
        <begin position="230"/>
        <end position="248"/>
    </location>
</feature>
<feature type="transmembrane region" description="Helical" evidence="1">
    <location>
        <begin position="12"/>
        <end position="35"/>
    </location>
</feature>
<feature type="transmembrane region" description="Helical" evidence="1">
    <location>
        <begin position="260"/>
        <end position="280"/>
    </location>
</feature>
<gene>
    <name evidence="3" type="ORF">VIBNISOn1_30210</name>
</gene>
<keyword evidence="1" id="KW-0812">Transmembrane</keyword>
<feature type="transmembrane region" description="Helical" evidence="1">
    <location>
        <begin position="55"/>
        <end position="73"/>
    </location>
</feature>
<dbReference type="InterPro" id="IPR007349">
    <property type="entry name" value="DUF418"/>
</dbReference>
<dbReference type="InterPro" id="IPR052529">
    <property type="entry name" value="Bact_Transport_Assoc"/>
</dbReference>
<reference evidence="3 4" key="1">
    <citation type="journal article" date="2013" name="ISME J.">
        <title>Comparative genomics of pathogenic lineages of Vibrio nigripulchritudo identifies virulence-associated traits.</title>
        <authorList>
            <person name="Goudenege D."/>
            <person name="Labreuche Y."/>
            <person name="Krin E."/>
            <person name="Ansquer D."/>
            <person name="Mangenot S."/>
            <person name="Calteau A."/>
            <person name="Medigue C."/>
            <person name="Mazel D."/>
            <person name="Polz M.F."/>
            <person name="Le Roux F."/>
        </authorList>
    </citation>
    <scope>NUCLEOTIDE SEQUENCE [LARGE SCALE GENOMIC DNA]</scope>
    <source>
        <strain evidence="3 4">SOn1</strain>
    </source>
</reference>
<dbReference type="PANTHER" id="PTHR30590:SF2">
    <property type="entry name" value="INNER MEMBRANE PROTEIN"/>
    <property type="match status" value="1"/>
</dbReference>
<evidence type="ECO:0000256" key="1">
    <source>
        <dbReference type="SAM" id="Phobius"/>
    </source>
</evidence>
<organism evidence="3 4">
    <name type="scientific">Vibrio nigripulchritudo SOn1</name>
    <dbReference type="NCBI Taxonomy" id="1238450"/>
    <lineage>
        <taxon>Bacteria</taxon>
        <taxon>Pseudomonadati</taxon>
        <taxon>Pseudomonadota</taxon>
        <taxon>Gammaproteobacteria</taxon>
        <taxon>Vibrionales</taxon>
        <taxon>Vibrionaceae</taxon>
        <taxon>Vibrio</taxon>
    </lineage>
</organism>
<dbReference type="PANTHER" id="PTHR30590">
    <property type="entry name" value="INNER MEMBRANE PROTEIN"/>
    <property type="match status" value="1"/>
</dbReference>
<keyword evidence="1" id="KW-0472">Membrane</keyword>
<dbReference type="EMBL" id="CAOF01000120">
    <property type="protein sequence ID" value="CCO47513.1"/>
    <property type="molecule type" value="Genomic_DNA"/>
</dbReference>
<proteinExistence type="predicted"/>
<accession>A0AAV2VSU7</accession>
<keyword evidence="1" id="KW-1133">Transmembrane helix</keyword>
<feature type="transmembrane region" description="Helical" evidence="1">
    <location>
        <begin position="93"/>
        <end position="116"/>
    </location>
</feature>
<comment type="caution">
    <text evidence="3">The sequence shown here is derived from an EMBL/GenBank/DDBJ whole genome shotgun (WGS) entry which is preliminary data.</text>
</comment>
<feature type="transmembrane region" description="Helical" evidence="1">
    <location>
        <begin position="331"/>
        <end position="350"/>
    </location>
</feature>
<feature type="transmembrane region" description="Helical" evidence="1">
    <location>
        <begin position="201"/>
        <end position="218"/>
    </location>
</feature>
<evidence type="ECO:0000313" key="4">
    <source>
        <dbReference type="Proteomes" id="UP000018211"/>
    </source>
</evidence>
<sequence length="383" mass="43022">MRIQSIDILRGIAILGILFMNVYYHGFFAVGYVSPALAPLSDTLVDLFNGVFVDGRFRSLFCLLFGVGLAIQYQSYKKKDISPRDAIKPRLKWLMLFGVLHGVFIFGGDVLLLYSVTAWFVLKSLNLPQAQLRKKAIRYLVIGAVLNLSWSALILYFSEPPLVQGSAAFMELYNEWFSSYGIQMIIQSAVAMIIVVSSPLWVFWQVAGLMMLGAYLYRNEFFTKGFEQNALIKVIIGAVIFTGLDVVLRLQLAAASTEVSALFASVSAVFVALIYAHIVVKLVANGSRIINLFAAPGKLAFSLYISQSIIGAIVLRWMFPEFHLTSTQIDYVYIALAYSAIQIVLAHVYLRFFKQGPLEYIWRKAYTRTQHKKQLLTPASQVE</sequence>
<name>A0AAV2VSU7_9VIBR</name>
<evidence type="ECO:0000313" key="3">
    <source>
        <dbReference type="EMBL" id="CCO47513.1"/>
    </source>
</evidence>
<feature type="transmembrane region" description="Helical" evidence="1">
    <location>
        <begin position="177"/>
        <end position="195"/>
    </location>
</feature>
<dbReference type="AlphaFoldDB" id="A0AAV2VSU7"/>